<accession>A0A6A7RWD0</accession>
<evidence type="ECO:0000313" key="1">
    <source>
        <dbReference type="EMBL" id="MQM31783.1"/>
    </source>
</evidence>
<name>A0A6A7RWD0_9PROT</name>
<protein>
    <submittedName>
        <fullName evidence="1">Uncharacterized protein</fullName>
    </submittedName>
</protein>
<sequence>MRQPDTVAFGGKASHRTRSRFEIFGKLILDNCVKGSVDGHVGQLNAFLSMIFFHKTNAQLLVKRQPFLGVRGLIGIVTIHRSGRLTTKQKGSCTLFYR</sequence>
<comment type="caution">
    <text evidence="1">The sequence shown here is derived from an EMBL/GenBank/DDBJ whole genome shotgun (WGS) entry which is preliminary data.</text>
</comment>
<gene>
    <name evidence="1" type="ORF">CRU78_15175</name>
</gene>
<organism evidence="1 2">
    <name type="scientific">Candidatus Accumulibacter phosphatis</name>
    <dbReference type="NCBI Taxonomy" id="327160"/>
    <lineage>
        <taxon>Bacteria</taxon>
        <taxon>Pseudomonadati</taxon>
        <taxon>Pseudomonadota</taxon>
        <taxon>Betaproteobacteria</taxon>
        <taxon>Candidatus Accumulibacter</taxon>
    </lineage>
</organism>
<dbReference type="EMBL" id="PDHS01000376">
    <property type="protein sequence ID" value="MQM31783.1"/>
    <property type="molecule type" value="Genomic_DNA"/>
</dbReference>
<dbReference type="AlphaFoldDB" id="A0A6A7RWD0"/>
<proteinExistence type="predicted"/>
<dbReference type="Proteomes" id="UP000342300">
    <property type="component" value="Unassembled WGS sequence"/>
</dbReference>
<reference evidence="1 2" key="1">
    <citation type="submission" date="2017-09" db="EMBL/GenBank/DDBJ databases">
        <title>Metagenomic Analysis Reveals Denitrifying Candidatus Accumulibacter and Flanking Population as a Source of N2O.</title>
        <authorList>
            <person name="Gao H."/>
            <person name="Mao Y."/>
            <person name="Zhao X."/>
            <person name="Liu W.-T."/>
            <person name="Zhang T."/>
            <person name="Wells G."/>
        </authorList>
    </citation>
    <scope>NUCLEOTIDE SEQUENCE [LARGE SCALE GENOMIC DNA]</scope>
    <source>
        <strain evidence="1">CANDO_2_IC</strain>
    </source>
</reference>
<evidence type="ECO:0000313" key="2">
    <source>
        <dbReference type="Proteomes" id="UP000342300"/>
    </source>
</evidence>